<feature type="compositionally biased region" description="Pro residues" evidence="1">
    <location>
        <begin position="250"/>
        <end position="263"/>
    </location>
</feature>
<keyword evidence="3" id="KW-1185">Reference proteome</keyword>
<feature type="region of interest" description="Disordered" evidence="1">
    <location>
        <begin position="215"/>
        <end position="331"/>
    </location>
</feature>
<dbReference type="AlphaFoldDB" id="A0AAD7G049"/>
<evidence type="ECO:0000313" key="2">
    <source>
        <dbReference type="EMBL" id="KAJ7647418.1"/>
    </source>
</evidence>
<gene>
    <name evidence="2" type="ORF">FB45DRAFT_198826</name>
</gene>
<feature type="compositionally biased region" description="Basic and acidic residues" evidence="1">
    <location>
        <begin position="320"/>
        <end position="329"/>
    </location>
</feature>
<organism evidence="2 3">
    <name type="scientific">Roridomyces roridus</name>
    <dbReference type="NCBI Taxonomy" id="1738132"/>
    <lineage>
        <taxon>Eukaryota</taxon>
        <taxon>Fungi</taxon>
        <taxon>Dikarya</taxon>
        <taxon>Basidiomycota</taxon>
        <taxon>Agaricomycotina</taxon>
        <taxon>Agaricomycetes</taxon>
        <taxon>Agaricomycetidae</taxon>
        <taxon>Agaricales</taxon>
        <taxon>Marasmiineae</taxon>
        <taxon>Mycenaceae</taxon>
        <taxon>Roridomyces</taxon>
    </lineage>
</organism>
<comment type="caution">
    <text evidence="2">The sequence shown here is derived from an EMBL/GenBank/DDBJ whole genome shotgun (WGS) entry which is preliminary data.</text>
</comment>
<name>A0AAD7G049_9AGAR</name>
<reference evidence="2" key="1">
    <citation type="submission" date="2023-03" db="EMBL/GenBank/DDBJ databases">
        <title>Massive genome expansion in bonnet fungi (Mycena s.s.) driven by repeated elements and novel gene families across ecological guilds.</title>
        <authorList>
            <consortium name="Lawrence Berkeley National Laboratory"/>
            <person name="Harder C.B."/>
            <person name="Miyauchi S."/>
            <person name="Viragh M."/>
            <person name="Kuo A."/>
            <person name="Thoen E."/>
            <person name="Andreopoulos B."/>
            <person name="Lu D."/>
            <person name="Skrede I."/>
            <person name="Drula E."/>
            <person name="Henrissat B."/>
            <person name="Morin E."/>
            <person name="Kohler A."/>
            <person name="Barry K."/>
            <person name="LaButti K."/>
            <person name="Morin E."/>
            <person name="Salamov A."/>
            <person name="Lipzen A."/>
            <person name="Mereny Z."/>
            <person name="Hegedus B."/>
            <person name="Baldrian P."/>
            <person name="Stursova M."/>
            <person name="Weitz H."/>
            <person name="Taylor A."/>
            <person name="Grigoriev I.V."/>
            <person name="Nagy L.G."/>
            <person name="Martin F."/>
            <person name="Kauserud H."/>
        </authorList>
    </citation>
    <scope>NUCLEOTIDE SEQUENCE</scope>
    <source>
        <strain evidence="2">9284</strain>
    </source>
</reference>
<protein>
    <submittedName>
        <fullName evidence="2">Uncharacterized protein</fullName>
    </submittedName>
</protein>
<evidence type="ECO:0000313" key="3">
    <source>
        <dbReference type="Proteomes" id="UP001221142"/>
    </source>
</evidence>
<dbReference type="Proteomes" id="UP001221142">
    <property type="component" value="Unassembled WGS sequence"/>
</dbReference>
<sequence>MSPSSPSSRARRRVVCILPGFILHPIYSFPSLTRLLLRIPTRSPEFAKTTLLPYYHQEPDEIAPPPPRLPPVDPRKARRFCTDFGLGRAPLPPPPPLKMYNHDNASSAGSTPQATYAETVSDASSFYHDIDLVFPQPPASPAIRRMQSSPLFTSDETNAVREFLRDRFKAQRDDELLSDDYSWDAESPALELAGEALVQGASGHRRRDSWLQLDDSKDYDIPPLRPRRSVVAPSCPPKPVLRRAASMASPPLPPLDNAPPMPSRPLRFQDKGRQNAHHRTNLSVPLLGTQSLGPPFTHRPTPSQPAAQPLRPPKSFIDLTPEKKRESSTHLRVKKLLSRASSGFIGWSKGLTGKKRY</sequence>
<dbReference type="EMBL" id="JARKIF010000002">
    <property type="protein sequence ID" value="KAJ7647418.1"/>
    <property type="molecule type" value="Genomic_DNA"/>
</dbReference>
<proteinExistence type="predicted"/>
<evidence type="ECO:0000256" key="1">
    <source>
        <dbReference type="SAM" id="MobiDB-lite"/>
    </source>
</evidence>
<accession>A0AAD7G049</accession>